<proteinExistence type="predicted"/>
<accession>Q54IQ7</accession>
<comment type="caution">
    <text evidence="1">The sequence shown here is derived from an EMBL/GenBank/DDBJ whole genome shotgun (WGS) entry which is preliminary data.</text>
</comment>
<dbReference type="AlphaFoldDB" id="Q54IQ7"/>
<reference evidence="1 2" key="1">
    <citation type="journal article" date="2005" name="Nature">
        <title>The genome of the social amoeba Dictyostelium discoideum.</title>
        <authorList>
            <consortium name="The Dictyostelium discoideum Sequencing Consortium"/>
            <person name="Eichinger L."/>
            <person name="Pachebat J.A."/>
            <person name="Glockner G."/>
            <person name="Rajandream M.A."/>
            <person name="Sucgang R."/>
            <person name="Berriman M."/>
            <person name="Song J."/>
            <person name="Olsen R."/>
            <person name="Szafranski K."/>
            <person name="Xu Q."/>
            <person name="Tunggal B."/>
            <person name="Kummerfeld S."/>
            <person name="Madera M."/>
            <person name="Konfortov B.A."/>
            <person name="Rivero F."/>
            <person name="Bankier A.T."/>
            <person name="Lehmann R."/>
            <person name="Hamlin N."/>
            <person name="Davies R."/>
            <person name="Gaudet P."/>
            <person name="Fey P."/>
            <person name="Pilcher K."/>
            <person name="Chen G."/>
            <person name="Saunders D."/>
            <person name="Sodergren E."/>
            <person name="Davis P."/>
            <person name="Kerhornou A."/>
            <person name="Nie X."/>
            <person name="Hall N."/>
            <person name="Anjard C."/>
            <person name="Hemphill L."/>
            <person name="Bason N."/>
            <person name="Farbrother P."/>
            <person name="Desany B."/>
            <person name="Just E."/>
            <person name="Morio T."/>
            <person name="Rost R."/>
            <person name="Churcher C."/>
            <person name="Cooper J."/>
            <person name="Haydock S."/>
            <person name="van Driessche N."/>
            <person name="Cronin A."/>
            <person name="Goodhead I."/>
            <person name="Muzny D."/>
            <person name="Mourier T."/>
            <person name="Pain A."/>
            <person name="Lu M."/>
            <person name="Harper D."/>
            <person name="Lindsay R."/>
            <person name="Hauser H."/>
            <person name="James K."/>
            <person name="Quiles M."/>
            <person name="Madan Babu M."/>
            <person name="Saito T."/>
            <person name="Buchrieser C."/>
            <person name="Wardroper A."/>
            <person name="Felder M."/>
            <person name="Thangavelu M."/>
            <person name="Johnson D."/>
            <person name="Knights A."/>
            <person name="Loulseged H."/>
            <person name="Mungall K."/>
            <person name="Oliver K."/>
            <person name="Price C."/>
            <person name="Quail M.A."/>
            <person name="Urushihara H."/>
            <person name="Hernandez J."/>
            <person name="Rabbinowitsch E."/>
            <person name="Steffen D."/>
            <person name="Sanders M."/>
            <person name="Ma J."/>
            <person name="Kohara Y."/>
            <person name="Sharp S."/>
            <person name="Simmonds M."/>
            <person name="Spiegler S."/>
            <person name="Tivey A."/>
            <person name="Sugano S."/>
            <person name="White B."/>
            <person name="Walker D."/>
            <person name="Woodward J."/>
            <person name="Winckler T."/>
            <person name="Tanaka Y."/>
            <person name="Shaulsky G."/>
            <person name="Schleicher M."/>
            <person name="Weinstock G."/>
            <person name="Rosenthal A."/>
            <person name="Cox E.C."/>
            <person name="Chisholm R.L."/>
            <person name="Gibbs R."/>
            <person name="Loomis W.F."/>
            <person name="Platzer M."/>
            <person name="Kay R.R."/>
            <person name="Williams J."/>
            <person name="Dear P.H."/>
            <person name="Noegel A.A."/>
            <person name="Barrell B."/>
            <person name="Kuspa A."/>
        </authorList>
    </citation>
    <scope>NUCLEOTIDE SEQUENCE [LARGE SCALE GENOMIC DNA]</scope>
    <source>
        <strain evidence="1 2">AX4</strain>
    </source>
</reference>
<organism evidence="1 2">
    <name type="scientific">Dictyostelium discoideum</name>
    <name type="common">Social amoeba</name>
    <dbReference type="NCBI Taxonomy" id="44689"/>
    <lineage>
        <taxon>Eukaryota</taxon>
        <taxon>Amoebozoa</taxon>
        <taxon>Evosea</taxon>
        <taxon>Eumycetozoa</taxon>
        <taxon>Dictyostelia</taxon>
        <taxon>Dictyosteliales</taxon>
        <taxon>Dictyosteliaceae</taxon>
        <taxon>Dictyostelium</taxon>
    </lineage>
</organism>
<dbReference type="PaxDb" id="44689-DDB0188006"/>
<name>Q54IQ7_DICDI</name>
<dbReference type="RefSeq" id="XP_636657.1">
    <property type="nucleotide sequence ID" value="XM_631565.1"/>
</dbReference>
<evidence type="ECO:0000313" key="1">
    <source>
        <dbReference type="EMBL" id="EAL63152.1"/>
    </source>
</evidence>
<dbReference type="InParanoid" id="Q54IQ7"/>
<dbReference type="KEGG" id="ddi:DDB_G0288585"/>
<dbReference type="HOGENOM" id="CLU_1104440_0_0_1"/>
<dbReference type="Proteomes" id="UP000002195">
    <property type="component" value="Unassembled WGS sequence"/>
</dbReference>
<sequence>MYTYEDFEIILTSPVNNYHKKLSHTIKKNKITLNNKEFDIIENNSIKYIKSSDKEEIIGHYHINNNKHLNYKNTRKRIVDDQILIKSTEIKSYILKCGCNPCNKENDNEISINRDVKENIGPIKLFKETNLTNCNNNNNNITTLQPNIEIISSYNENEETYEEETNKKRKLNFENCSTYSTQFTLGSKKVLVISTTKENINNLDNKESIVENSFFIFDSCQIENNEINNYKEIILSKVSQDPMFIKYLNMYK</sequence>
<protein>
    <submittedName>
        <fullName evidence="1">Uncharacterized protein</fullName>
    </submittedName>
</protein>
<dbReference type="VEuPathDB" id="AmoebaDB:DDB_G0288585"/>
<keyword evidence="2" id="KW-1185">Reference proteome</keyword>
<evidence type="ECO:0000313" key="2">
    <source>
        <dbReference type="Proteomes" id="UP000002195"/>
    </source>
</evidence>
<dbReference type="EMBL" id="AAFI02000117">
    <property type="protein sequence ID" value="EAL63152.1"/>
    <property type="molecule type" value="Genomic_DNA"/>
</dbReference>
<gene>
    <name evidence="1" type="ORF">DDB_G0288585</name>
</gene>
<dbReference type="dictyBase" id="DDB_G0288585"/>
<dbReference type="GeneID" id="8626703"/>